<name>A0A1J4KJT9_9EUKA</name>
<gene>
    <name evidence="4" type="ORF">TRFO_19169</name>
</gene>
<dbReference type="VEuPathDB" id="TrichDB:TRFO_19169"/>
<accession>A0A1J4KJT9</accession>
<proteinExistence type="predicted"/>
<feature type="chain" id="PRO_5012272465" evidence="3">
    <location>
        <begin position="16"/>
        <end position="1527"/>
    </location>
</feature>
<comment type="caution">
    <text evidence="4">The sequence shown here is derived from an EMBL/GenBank/DDBJ whole genome shotgun (WGS) entry which is preliminary data.</text>
</comment>
<feature type="compositionally biased region" description="Low complexity" evidence="1">
    <location>
        <begin position="1440"/>
        <end position="1466"/>
    </location>
</feature>
<feature type="transmembrane region" description="Helical" evidence="2">
    <location>
        <begin position="1472"/>
        <end position="1494"/>
    </location>
</feature>
<feature type="compositionally biased region" description="Polar residues" evidence="1">
    <location>
        <begin position="1501"/>
        <end position="1511"/>
    </location>
</feature>
<evidence type="ECO:0000313" key="4">
    <source>
        <dbReference type="EMBL" id="OHT11370.1"/>
    </source>
</evidence>
<keyword evidence="3" id="KW-0732">Signal</keyword>
<evidence type="ECO:0000256" key="2">
    <source>
        <dbReference type="SAM" id="Phobius"/>
    </source>
</evidence>
<feature type="compositionally biased region" description="Basic and acidic residues" evidence="1">
    <location>
        <begin position="1426"/>
        <end position="1439"/>
    </location>
</feature>
<protein>
    <submittedName>
        <fullName evidence="4">Uncharacterized protein</fullName>
    </submittedName>
</protein>
<feature type="compositionally biased region" description="Low complexity" evidence="1">
    <location>
        <begin position="1412"/>
        <end position="1425"/>
    </location>
</feature>
<dbReference type="EMBL" id="MLAK01000589">
    <property type="protein sequence ID" value="OHT11370.1"/>
    <property type="molecule type" value="Genomic_DNA"/>
</dbReference>
<organism evidence="4 5">
    <name type="scientific">Tritrichomonas foetus</name>
    <dbReference type="NCBI Taxonomy" id="1144522"/>
    <lineage>
        <taxon>Eukaryota</taxon>
        <taxon>Metamonada</taxon>
        <taxon>Parabasalia</taxon>
        <taxon>Tritrichomonadida</taxon>
        <taxon>Tritrichomonadidae</taxon>
        <taxon>Tritrichomonas</taxon>
    </lineage>
</organism>
<dbReference type="RefSeq" id="XP_068364506.1">
    <property type="nucleotide sequence ID" value="XM_068500630.1"/>
</dbReference>
<feature type="signal peptide" evidence="3">
    <location>
        <begin position="1"/>
        <end position="15"/>
    </location>
</feature>
<dbReference type="GeneID" id="94835334"/>
<keyword evidence="5" id="KW-1185">Reference proteome</keyword>
<keyword evidence="2" id="KW-0472">Membrane</keyword>
<keyword evidence="2" id="KW-0812">Transmembrane</keyword>
<evidence type="ECO:0000313" key="5">
    <source>
        <dbReference type="Proteomes" id="UP000179807"/>
    </source>
</evidence>
<keyword evidence="2" id="KW-1133">Transmembrane helix</keyword>
<evidence type="ECO:0000256" key="3">
    <source>
        <dbReference type="SAM" id="SignalP"/>
    </source>
</evidence>
<sequence length="1527" mass="169744">MFLLLFFTSIYAVRKKVIIKPNITRSAFNRTKGFQALVDKNLVSDGKDSSVSGFAKSAEFYNESSGKTEHISVWFVKGGTTVAETIITAYKIDENGNSEVFLGPVTSTGEDLKVGYVLQPVVHHDSNGVYTVYFLHLTKQQMKLIEITKDKFTAHPIVNSGMLHVKGKDLLSFEDDYVMHAYIIEIGTKGSMIFRQPLFCVPEDPIYYACIPLLALDIETKTLSQIMIPDMLNGRTNKLQDPVYSFNVDGVNKRVVLVSKLIYGPRRAEDDEVYKYQYVNFSCPIWFNGVKGHPGIPDSEPSYYSSYDRDLKTPNEVHYVQPEAPKTPVKMLSSTNSGKSGKKTQEESSYFMRSILFYQQASLSTHTMRTTNNGFCFGEYCTVPYQIPANWGIDGQYESQDNRADYSDRFGIRVIKIKNRDYEGLYEKVIYDDIALYLDLRDIGKDRTVFSSFAGDCTIEFLQPPVVNSDGVITFTSLPLQVVYRCRQNFLTYSITIDPSNTTEVEVPDDVLLELGVPKEITFIPTREVLYVMDEMNPKKVTGELKPQTEELLLKYAEVVNKYDSVAYYTGFDGGNYNSEALKLFVDKQTRQDVELGQQYTDVHIKLSVIPLPNNQKAYFNDTLYIKTGQGASRISSSFEIFGVDPHERTNLVFAINKDNDNDDSRVFKRDLLVKNTDLFFEHIGGETHSTIFVEGSMILENSYITHSNLKKIKFRVTKGATLDTNSISDRVEITVGQLSTGIRYKFVNNSRSFDGVGQSRYIVLGRQLAGLSKNYPTDKNPSKIELSGIEENVFMLNPFSYQRGTTAFVDILYFSSDISDGLGFPNTTLIFDPARTSVSKVQLNVPQQLPFENGEKLYVNVLQRPGKTMEIILNLTSKCPIITNSPITCSFGTAVLIPTINDMEQAKIRFDPLDGPSEMILLDEGFILKCKGRSAKFTRAKNVSLFAGKVLLKISVHSSCTKINQTFDGAGLQRFLIGTGWDRDDLVGTLDLKTKKHYVYHTLGTQRPANILIFDQQWKPFSEIPPDMVTEFPADIPNDPTLCVFNKDGERKCSDSLSDLIDETNNGAVDVVSNQDIDSSLLKGSINLKSINPMNQITISGNDNITVDDFQVTNAKIAFNPKSDNVQLTAKNNVTLSNVEEITSPVPVKIKAPNITMGAKLYESIDDWNGVLDAGSLKTPKVSDGDINVDVSNIPEGNLIDFRSGITISDPNNSLGITGVESYDVNIKGSNDVDAIYPPQKESEPEITSAKLLASGTRTFDLPDSSKLRLRGYVTKTRVKSPNGVTQITAKEGSLEIVDGSVIEVGFDTLSLIENTDTPERLIVNTDLDKHIDTTVVFANGTAMLLSGNESINIQVYNAEIHVSTNMSIEYESESARGSLSLSGNEVNEQEYGTHLDPSSSHVISILPSVDDSSSESNNDSSSESSKDSSSESSKDSTNESNDGSTNEPSYDSSNDPNDNDTNSNKLQRGAITGIVIAIIVIVAAVILVIIVIKRRLNRMRSTSEGAQNEENIDDNIEDHQEKHLI</sequence>
<reference evidence="4" key="1">
    <citation type="submission" date="2016-10" db="EMBL/GenBank/DDBJ databases">
        <authorList>
            <person name="Benchimol M."/>
            <person name="Almeida L.G."/>
            <person name="Vasconcelos A.T."/>
            <person name="Perreira-Neves A."/>
            <person name="Rosa I.A."/>
            <person name="Tasca T."/>
            <person name="Bogo M.R."/>
            <person name="de Souza W."/>
        </authorList>
    </citation>
    <scope>NUCLEOTIDE SEQUENCE [LARGE SCALE GENOMIC DNA]</scope>
    <source>
        <strain evidence="4">K</strain>
    </source>
</reference>
<feature type="region of interest" description="Disordered" evidence="1">
    <location>
        <begin position="1501"/>
        <end position="1527"/>
    </location>
</feature>
<feature type="region of interest" description="Disordered" evidence="1">
    <location>
        <begin position="1410"/>
        <end position="1466"/>
    </location>
</feature>
<dbReference type="Proteomes" id="UP000179807">
    <property type="component" value="Unassembled WGS sequence"/>
</dbReference>
<evidence type="ECO:0000256" key="1">
    <source>
        <dbReference type="SAM" id="MobiDB-lite"/>
    </source>
</evidence>